<dbReference type="Pfam" id="PF13879">
    <property type="entry name" value="Hmw_CFAP97"/>
    <property type="match status" value="1"/>
</dbReference>
<dbReference type="CTD" id="101929355"/>
<dbReference type="InParanoid" id="A0A3Q7P9Q9"/>
<feature type="non-terminal residue" evidence="3">
    <location>
        <position position="1"/>
    </location>
</feature>
<reference key="1">
    <citation type="submission" date="2019-01" db="UniProtKB">
        <authorList>
            <consortium name="RefSeq"/>
        </authorList>
    </citation>
    <scope>IDENTIFICATION</scope>
</reference>
<keyword evidence="2" id="KW-1185">Reference proteome</keyword>
<protein>
    <submittedName>
        <fullName evidence="3">Uncharacterized protein LOC112826584</fullName>
    </submittedName>
</protein>
<dbReference type="PANTHER" id="PTHR33768:SF7">
    <property type="entry name" value="CFAP97 DOMAIN CONTAINING 2"/>
    <property type="match status" value="1"/>
</dbReference>
<sequence>CGSECLPGTWEKAYQDHRRKVQDAQPLVDARAPRSLSHLHLKLKKLKLEEERLATIDRDNRLLLEKLSCILRTRGQTNSRNNCTQKRYQGPCSLQSAPNLAGPRVFHSRPAQKSCPRARTWGSHPPCREPCAFSSVVCASEYYLGLRLIPYPQQNKGTNSSSGGPSVQSQACYTIFLVNPHTHPMREGPWGN</sequence>
<evidence type="ECO:0000313" key="2">
    <source>
        <dbReference type="Proteomes" id="UP000286641"/>
    </source>
</evidence>
<dbReference type="Proteomes" id="UP000286641">
    <property type="component" value="Unplaced"/>
</dbReference>
<dbReference type="InterPro" id="IPR038792">
    <property type="entry name" value="CFAP97D1/2"/>
</dbReference>
<dbReference type="PANTHER" id="PTHR33768">
    <property type="entry name" value="MIP11318P"/>
    <property type="match status" value="1"/>
</dbReference>
<dbReference type="RefSeq" id="XP_025730559.1">
    <property type="nucleotide sequence ID" value="XM_025874774.1"/>
</dbReference>
<accession>A0A3Q7P9Q9</accession>
<evidence type="ECO:0000313" key="3">
    <source>
        <dbReference type="RefSeq" id="XP_025730559.1"/>
    </source>
</evidence>
<organism evidence="2 3">
    <name type="scientific">Callorhinus ursinus</name>
    <name type="common">Northern fur seal</name>
    <dbReference type="NCBI Taxonomy" id="34884"/>
    <lineage>
        <taxon>Eukaryota</taxon>
        <taxon>Metazoa</taxon>
        <taxon>Chordata</taxon>
        <taxon>Craniata</taxon>
        <taxon>Vertebrata</taxon>
        <taxon>Euteleostomi</taxon>
        <taxon>Mammalia</taxon>
        <taxon>Eutheria</taxon>
        <taxon>Laurasiatheria</taxon>
        <taxon>Carnivora</taxon>
        <taxon>Caniformia</taxon>
        <taxon>Pinnipedia</taxon>
        <taxon>Otariidae</taxon>
        <taxon>Callorhinus</taxon>
    </lineage>
</organism>
<proteinExistence type="inferred from homology"/>
<gene>
    <name evidence="3" type="primary">LOC112826584</name>
</gene>
<reference evidence="3" key="2">
    <citation type="submission" date="2025-08" db="UniProtKB">
        <authorList>
            <consortium name="RefSeq"/>
        </authorList>
    </citation>
    <scope>IDENTIFICATION</scope>
    <source>
        <tissue evidence="3">Blood</tissue>
    </source>
</reference>
<name>A0A3Q7P9Q9_CALUR</name>
<dbReference type="InterPro" id="IPR029488">
    <property type="entry name" value="Hmw/CFAP97"/>
</dbReference>
<dbReference type="AlphaFoldDB" id="A0A3Q7P9Q9"/>
<comment type="similarity">
    <text evidence="1">Belongs to the CFAP97 family.</text>
</comment>
<evidence type="ECO:0000256" key="1">
    <source>
        <dbReference type="ARBA" id="ARBA00008315"/>
    </source>
</evidence>